<dbReference type="PANTHER" id="PTHR42939">
    <property type="entry name" value="ABC TRANSPORTER ATP-BINDING PROTEIN ALBC-RELATED"/>
    <property type="match status" value="1"/>
</dbReference>
<evidence type="ECO:0000313" key="5">
    <source>
        <dbReference type="EMBL" id="VDG29013.1"/>
    </source>
</evidence>
<dbReference type="Pfam" id="PF00005">
    <property type="entry name" value="ABC_tran"/>
    <property type="match status" value="1"/>
</dbReference>
<dbReference type="InterPro" id="IPR003593">
    <property type="entry name" value="AAA+_ATPase"/>
</dbReference>
<dbReference type="PROSITE" id="PS50893">
    <property type="entry name" value="ABC_TRANSPORTER_2"/>
    <property type="match status" value="1"/>
</dbReference>
<dbReference type="SUPFAM" id="SSF52540">
    <property type="entry name" value="P-loop containing nucleoside triphosphate hydrolases"/>
    <property type="match status" value="1"/>
</dbReference>
<dbReference type="OrthoDB" id="2365508at2"/>
<dbReference type="AlphaFoldDB" id="A0A660E7C0"/>
<proteinExistence type="predicted"/>
<evidence type="ECO:0000256" key="2">
    <source>
        <dbReference type="ARBA" id="ARBA00022741"/>
    </source>
</evidence>
<dbReference type="GO" id="GO:0016887">
    <property type="term" value="F:ATP hydrolysis activity"/>
    <property type="evidence" value="ECO:0007669"/>
    <property type="project" value="InterPro"/>
</dbReference>
<name>A0A660E7C0_9LACO</name>
<dbReference type="PROSITE" id="PS00211">
    <property type="entry name" value="ABC_TRANSPORTER_1"/>
    <property type="match status" value="1"/>
</dbReference>
<gene>
    <name evidence="5" type="ORF">MUDAN_MDHGFNIF_03406</name>
</gene>
<evidence type="ECO:0000313" key="6">
    <source>
        <dbReference type="Proteomes" id="UP000289996"/>
    </source>
</evidence>
<dbReference type="Gene3D" id="3.40.50.300">
    <property type="entry name" value="P-loop containing nucleotide triphosphate hydrolases"/>
    <property type="match status" value="1"/>
</dbReference>
<dbReference type="InterPro" id="IPR003439">
    <property type="entry name" value="ABC_transporter-like_ATP-bd"/>
</dbReference>
<accession>A0A660E7C0</accession>
<keyword evidence="1" id="KW-0813">Transport</keyword>
<evidence type="ECO:0000256" key="3">
    <source>
        <dbReference type="ARBA" id="ARBA00022840"/>
    </source>
</evidence>
<dbReference type="RefSeq" id="WP_130851972.1">
    <property type="nucleotide sequence ID" value="NZ_UYIG01000129.1"/>
</dbReference>
<dbReference type="Proteomes" id="UP000289996">
    <property type="component" value="Unassembled WGS sequence"/>
</dbReference>
<dbReference type="SMART" id="SM00382">
    <property type="entry name" value="AAA"/>
    <property type="match status" value="1"/>
</dbReference>
<keyword evidence="6" id="KW-1185">Reference proteome</keyword>
<organism evidence="5 6">
    <name type="scientific">Lactiplantibacillus mudanjiangensis</name>
    <dbReference type="NCBI Taxonomy" id="1296538"/>
    <lineage>
        <taxon>Bacteria</taxon>
        <taxon>Bacillati</taxon>
        <taxon>Bacillota</taxon>
        <taxon>Bacilli</taxon>
        <taxon>Lactobacillales</taxon>
        <taxon>Lactobacillaceae</taxon>
        <taxon>Lactiplantibacillus</taxon>
    </lineage>
</organism>
<evidence type="ECO:0000256" key="1">
    <source>
        <dbReference type="ARBA" id="ARBA00022448"/>
    </source>
</evidence>
<evidence type="ECO:0000259" key="4">
    <source>
        <dbReference type="PROSITE" id="PS50893"/>
    </source>
</evidence>
<protein>
    <recommendedName>
        <fullName evidence="4">ABC transporter domain-containing protein</fullName>
    </recommendedName>
</protein>
<keyword evidence="2" id="KW-0547">Nucleotide-binding</keyword>
<dbReference type="InterPro" id="IPR051782">
    <property type="entry name" value="ABC_Transporter_VariousFunc"/>
</dbReference>
<dbReference type="InterPro" id="IPR027417">
    <property type="entry name" value="P-loop_NTPase"/>
</dbReference>
<dbReference type="GO" id="GO:0005524">
    <property type="term" value="F:ATP binding"/>
    <property type="evidence" value="ECO:0007669"/>
    <property type="project" value="UniProtKB-KW"/>
</dbReference>
<feature type="domain" description="ABC transporter" evidence="4">
    <location>
        <begin position="2"/>
        <end position="199"/>
    </location>
</feature>
<reference evidence="5 6" key="1">
    <citation type="submission" date="2018-11" db="EMBL/GenBank/DDBJ databases">
        <authorList>
            <person name="Wuyts S."/>
        </authorList>
    </citation>
    <scope>NUCLEOTIDE SEQUENCE [LARGE SCALE GENOMIC DNA]</scope>
    <source>
        <strain evidence="5">Lactobacillus mudanjiangensis AMBF249</strain>
    </source>
</reference>
<dbReference type="EMBL" id="UYIG01000129">
    <property type="protein sequence ID" value="VDG29013.1"/>
    <property type="molecule type" value="Genomic_DNA"/>
</dbReference>
<keyword evidence="3" id="KW-0067">ATP-binding</keyword>
<dbReference type="PANTHER" id="PTHR42939:SF1">
    <property type="entry name" value="ABC TRANSPORTER ATP-BINDING PROTEIN ALBC-RELATED"/>
    <property type="match status" value="1"/>
</dbReference>
<dbReference type="InterPro" id="IPR017871">
    <property type="entry name" value="ABC_transporter-like_CS"/>
</dbReference>
<sequence>MITLKNLEVSFKGQFVLNNISYQFKDQTFYLIQARNGSGKTTLLNAIVHLIPYNGEIEKSGSTDNYFYMPNDYQFDSSMSGRDYLTLFASFWQSSIDIEKVIKEIKLEKFIDKKVVTYSLGMRQLFVLALYIITDTNCWLIDELNNGLDKDNIQLLLNSLLQAKEQNKMVLFVTHQVESIIPMADVVIDLNGGNLDAGME</sequence>